<dbReference type="Proteomes" id="UP000803844">
    <property type="component" value="Unassembled WGS sequence"/>
</dbReference>
<dbReference type="RefSeq" id="XP_040780001.1">
    <property type="nucleotide sequence ID" value="XM_040915036.1"/>
</dbReference>
<proteinExistence type="predicted"/>
<comment type="caution">
    <text evidence="1">The sequence shown here is derived from an EMBL/GenBank/DDBJ whole genome shotgun (WGS) entry which is preliminary data.</text>
</comment>
<protein>
    <submittedName>
        <fullName evidence="1">Uncharacterized protein</fullName>
    </submittedName>
</protein>
<keyword evidence="2" id="KW-1185">Reference proteome</keyword>
<name>A0A9P5CTD2_CRYP1</name>
<accession>A0A9P5CTD2</accession>
<organism evidence="1 2">
    <name type="scientific">Cryphonectria parasitica (strain ATCC 38755 / EP155)</name>
    <dbReference type="NCBI Taxonomy" id="660469"/>
    <lineage>
        <taxon>Eukaryota</taxon>
        <taxon>Fungi</taxon>
        <taxon>Dikarya</taxon>
        <taxon>Ascomycota</taxon>
        <taxon>Pezizomycotina</taxon>
        <taxon>Sordariomycetes</taxon>
        <taxon>Sordariomycetidae</taxon>
        <taxon>Diaporthales</taxon>
        <taxon>Cryphonectriaceae</taxon>
        <taxon>Cryphonectria-Endothia species complex</taxon>
        <taxon>Cryphonectria</taxon>
    </lineage>
</organism>
<sequence length="103" mass="11768">MGRLRCGGGLLSMTGFFFNEWKWVWRGHDTTHIGIYGVLFAGFAFTSTSSKFLPLAPPISQERGCIQNSSLVDHGDCFFFLFICPSFFCFLQKEKEWLIDLVL</sequence>
<dbReference type="EMBL" id="MU032345">
    <property type="protein sequence ID" value="KAF3769040.1"/>
    <property type="molecule type" value="Genomic_DNA"/>
</dbReference>
<dbReference type="AlphaFoldDB" id="A0A9P5CTD2"/>
<gene>
    <name evidence="1" type="ORF">M406DRAFT_102961</name>
</gene>
<reference evidence="1" key="1">
    <citation type="journal article" date="2020" name="Phytopathology">
        <title>Genome sequence of the chestnut blight fungus Cryphonectria parasitica EP155: A fundamental resource for an archetypical invasive plant pathogen.</title>
        <authorList>
            <person name="Crouch J.A."/>
            <person name="Dawe A."/>
            <person name="Aerts A."/>
            <person name="Barry K."/>
            <person name="Churchill A.C.L."/>
            <person name="Grimwood J."/>
            <person name="Hillman B."/>
            <person name="Milgroom M.G."/>
            <person name="Pangilinan J."/>
            <person name="Smith M."/>
            <person name="Salamov A."/>
            <person name="Schmutz J."/>
            <person name="Yadav J."/>
            <person name="Grigoriev I.V."/>
            <person name="Nuss D."/>
        </authorList>
    </citation>
    <scope>NUCLEOTIDE SEQUENCE</scope>
    <source>
        <strain evidence="1">EP155</strain>
    </source>
</reference>
<dbReference type="GeneID" id="63832165"/>
<evidence type="ECO:0000313" key="1">
    <source>
        <dbReference type="EMBL" id="KAF3769040.1"/>
    </source>
</evidence>
<evidence type="ECO:0000313" key="2">
    <source>
        <dbReference type="Proteomes" id="UP000803844"/>
    </source>
</evidence>